<dbReference type="PROSITE" id="PS51257">
    <property type="entry name" value="PROKAR_LIPOPROTEIN"/>
    <property type="match status" value="1"/>
</dbReference>
<name>A0A1E7FIY2_9STRA</name>
<dbReference type="AlphaFoldDB" id="A0A1E7FIY2"/>
<dbReference type="Proteomes" id="UP000095751">
    <property type="component" value="Unassembled WGS sequence"/>
</dbReference>
<reference evidence="2 3" key="1">
    <citation type="submission" date="2016-09" db="EMBL/GenBank/DDBJ databases">
        <title>Extensive genetic diversity and differential bi-allelic expression allows diatom success in the polar Southern Ocean.</title>
        <authorList>
            <consortium name="DOE Joint Genome Institute"/>
            <person name="Mock T."/>
            <person name="Otillar R.P."/>
            <person name="Strauss J."/>
            <person name="Dupont C."/>
            <person name="Frickenhaus S."/>
            <person name="Maumus F."/>
            <person name="Mcmullan M."/>
            <person name="Sanges R."/>
            <person name="Schmutz J."/>
            <person name="Toseland A."/>
            <person name="Valas R."/>
            <person name="Veluchamy A."/>
            <person name="Ward B.J."/>
            <person name="Allen A."/>
            <person name="Barry K."/>
            <person name="Falciatore A."/>
            <person name="Ferrante M."/>
            <person name="Fortunato A.E."/>
            <person name="Gloeckner G."/>
            <person name="Gruber A."/>
            <person name="Hipkin R."/>
            <person name="Janech M."/>
            <person name="Kroth P."/>
            <person name="Leese F."/>
            <person name="Lindquist E."/>
            <person name="Lyon B.R."/>
            <person name="Martin J."/>
            <person name="Mayer C."/>
            <person name="Parker M."/>
            <person name="Quesneville H."/>
            <person name="Raymond J."/>
            <person name="Uhlig C."/>
            <person name="Valentin K.U."/>
            <person name="Worden A.Z."/>
            <person name="Armbrust E.V."/>
            <person name="Bowler C."/>
            <person name="Green B."/>
            <person name="Moulton V."/>
            <person name="Van Oosterhout C."/>
            <person name="Grigoriev I."/>
        </authorList>
    </citation>
    <scope>NUCLEOTIDE SEQUENCE [LARGE SCALE GENOMIC DNA]</scope>
    <source>
        <strain evidence="2 3">CCMP1102</strain>
    </source>
</reference>
<dbReference type="OrthoDB" id="424986at2759"/>
<evidence type="ECO:0000313" key="3">
    <source>
        <dbReference type="Proteomes" id="UP000095751"/>
    </source>
</evidence>
<dbReference type="KEGG" id="fcy:FRACYDRAFT_238168"/>
<proteinExistence type="predicted"/>
<evidence type="ECO:0000256" key="1">
    <source>
        <dbReference type="SAM" id="SignalP"/>
    </source>
</evidence>
<feature type="signal peptide" evidence="1">
    <location>
        <begin position="1"/>
        <end position="25"/>
    </location>
</feature>
<keyword evidence="1" id="KW-0732">Signal</keyword>
<dbReference type="InParanoid" id="A0A1E7FIY2"/>
<organism evidence="2 3">
    <name type="scientific">Fragilariopsis cylindrus CCMP1102</name>
    <dbReference type="NCBI Taxonomy" id="635003"/>
    <lineage>
        <taxon>Eukaryota</taxon>
        <taxon>Sar</taxon>
        <taxon>Stramenopiles</taxon>
        <taxon>Ochrophyta</taxon>
        <taxon>Bacillariophyta</taxon>
        <taxon>Bacillariophyceae</taxon>
        <taxon>Bacillariophycidae</taxon>
        <taxon>Bacillariales</taxon>
        <taxon>Bacillariaceae</taxon>
        <taxon>Fragilariopsis</taxon>
    </lineage>
</organism>
<dbReference type="EMBL" id="KV784357">
    <property type="protein sequence ID" value="OEU17743.1"/>
    <property type="molecule type" value="Genomic_DNA"/>
</dbReference>
<feature type="chain" id="PRO_5009193136" evidence="1">
    <location>
        <begin position="26"/>
        <end position="152"/>
    </location>
</feature>
<accession>A0A1E7FIY2</accession>
<keyword evidence="3" id="KW-1185">Reference proteome</keyword>
<evidence type="ECO:0000313" key="2">
    <source>
        <dbReference type="EMBL" id="OEU17743.1"/>
    </source>
</evidence>
<sequence>MKPTSTATTITLLIACCSIWKGVSGLAAVNRKTFWKNLGAATAGVAVAFAPLLAVEAANPQIFNHQYEDPKHPNCKRIVVVKKDGTAAISGTEGKPGCPEDGSGEIWRLTGEVLDNNIVVDFSSEGGPADAKGVWDGDGIKWTDGNKWNIKN</sequence>
<gene>
    <name evidence="2" type="ORF">FRACYDRAFT_238168</name>
</gene>
<protein>
    <submittedName>
        <fullName evidence="2">Uncharacterized protein</fullName>
    </submittedName>
</protein>